<dbReference type="InterPro" id="IPR033738">
    <property type="entry name" value="AsnB_N"/>
</dbReference>
<evidence type="ECO:0000256" key="4">
    <source>
        <dbReference type="ARBA" id="ARBA00022741"/>
    </source>
</evidence>
<evidence type="ECO:0000256" key="9">
    <source>
        <dbReference type="PIRSR" id="PIRSR001589-1"/>
    </source>
</evidence>
<feature type="domain" description="Glutamine amidotransferase type-2" evidence="12">
    <location>
        <begin position="2"/>
        <end position="217"/>
    </location>
</feature>
<keyword evidence="9" id="KW-0028">Amino-acid biosynthesis</keyword>
<dbReference type="STRING" id="766136.BHF68_11170"/>
<keyword evidence="6 9" id="KW-0061">Asparagine biosynthesis</keyword>
<evidence type="ECO:0000256" key="7">
    <source>
        <dbReference type="ARBA" id="ARBA00022962"/>
    </source>
</evidence>
<evidence type="ECO:0000256" key="8">
    <source>
        <dbReference type="ARBA" id="ARBA00048741"/>
    </source>
</evidence>
<dbReference type="RefSeq" id="WP_069644216.1">
    <property type="nucleotide sequence ID" value="NZ_MIJE01000034.1"/>
</dbReference>
<dbReference type="InterPro" id="IPR029055">
    <property type="entry name" value="Ntn_hydrolases_N"/>
</dbReference>
<evidence type="ECO:0000256" key="2">
    <source>
        <dbReference type="ARBA" id="ARBA00005752"/>
    </source>
</evidence>
<feature type="binding site" evidence="10">
    <location>
        <position position="264"/>
    </location>
    <ligand>
        <name>ATP</name>
        <dbReference type="ChEBI" id="CHEBI:30616"/>
    </ligand>
</feature>
<dbReference type="Pfam" id="PF13537">
    <property type="entry name" value="GATase_7"/>
    <property type="match status" value="1"/>
</dbReference>
<dbReference type="NCBIfam" id="TIGR01536">
    <property type="entry name" value="asn_synth_AEB"/>
    <property type="match status" value="1"/>
</dbReference>
<dbReference type="OrthoDB" id="9763290at2"/>
<dbReference type="InterPro" id="IPR006426">
    <property type="entry name" value="Asn_synth_AEB"/>
</dbReference>
<evidence type="ECO:0000313" key="14">
    <source>
        <dbReference type="Proteomes" id="UP000094296"/>
    </source>
</evidence>
<feature type="binding site" evidence="10">
    <location>
        <position position="103"/>
    </location>
    <ligand>
        <name>L-glutamine</name>
        <dbReference type="ChEBI" id="CHEBI:58359"/>
    </ligand>
</feature>
<evidence type="ECO:0000256" key="3">
    <source>
        <dbReference type="ARBA" id="ARBA00012737"/>
    </source>
</evidence>
<dbReference type="SUPFAM" id="SSF56235">
    <property type="entry name" value="N-terminal nucleophile aminohydrolases (Ntn hydrolases)"/>
    <property type="match status" value="1"/>
</dbReference>
<dbReference type="EMBL" id="MIJE01000034">
    <property type="protein sequence ID" value="OEF95943.1"/>
    <property type="molecule type" value="Genomic_DNA"/>
</dbReference>
<evidence type="ECO:0000256" key="11">
    <source>
        <dbReference type="PIRSR" id="PIRSR001589-3"/>
    </source>
</evidence>
<dbReference type="PIRSF" id="PIRSF001589">
    <property type="entry name" value="Asn_synthetase_glu-h"/>
    <property type="match status" value="1"/>
</dbReference>
<accession>A0A1E5FZF5</accession>
<dbReference type="Pfam" id="PF00733">
    <property type="entry name" value="Asn_synthase"/>
    <property type="match status" value="1"/>
</dbReference>
<feature type="active site" description="For GATase activity" evidence="9">
    <location>
        <position position="2"/>
    </location>
</feature>
<dbReference type="CDD" id="cd00712">
    <property type="entry name" value="AsnB"/>
    <property type="match status" value="1"/>
</dbReference>
<dbReference type="Gene3D" id="3.60.20.10">
    <property type="entry name" value="Glutamine Phosphoribosylpyrophosphate, subunit 1, domain 1"/>
    <property type="match status" value="1"/>
</dbReference>
<keyword evidence="14" id="KW-1185">Reference proteome</keyword>
<feature type="binding site" evidence="10">
    <location>
        <begin position="378"/>
        <end position="379"/>
    </location>
    <ligand>
        <name>ATP</name>
        <dbReference type="ChEBI" id="CHEBI:30616"/>
    </ligand>
</feature>
<comment type="caution">
    <text evidence="13">The sequence shown here is derived from an EMBL/GenBank/DDBJ whole genome shotgun (WGS) entry which is preliminary data.</text>
</comment>
<name>A0A1E5FZF5_9FIRM</name>
<dbReference type="InterPro" id="IPR014729">
    <property type="entry name" value="Rossmann-like_a/b/a_fold"/>
</dbReference>
<dbReference type="GO" id="GO:0005524">
    <property type="term" value="F:ATP binding"/>
    <property type="evidence" value="ECO:0007669"/>
    <property type="project" value="UniProtKB-KW"/>
</dbReference>
<keyword evidence="7 9" id="KW-0315">Glutamine amidotransferase</keyword>
<reference evidence="13 14" key="1">
    <citation type="submission" date="2016-09" db="EMBL/GenBank/DDBJ databases">
        <title>Draft genome sequence for the type strain of Desulfuribacillus alkaliarsenatis AHT28, an obligately anaerobic, sulfidogenic bacterium isolated from Russian soda lake sediments.</title>
        <authorList>
            <person name="Abin C.A."/>
            <person name="Hollibaugh J.T."/>
        </authorList>
    </citation>
    <scope>NUCLEOTIDE SEQUENCE [LARGE SCALE GENOMIC DNA]</scope>
    <source>
        <strain evidence="13 14">AHT28</strain>
    </source>
</reference>
<dbReference type="PANTHER" id="PTHR43284:SF1">
    <property type="entry name" value="ASPARAGINE SYNTHETASE"/>
    <property type="match status" value="1"/>
</dbReference>
<dbReference type="PROSITE" id="PS51278">
    <property type="entry name" value="GATASE_TYPE_2"/>
    <property type="match status" value="1"/>
</dbReference>
<protein>
    <recommendedName>
        <fullName evidence="3">asparagine synthase (glutamine-hydrolyzing)</fullName>
        <ecNumber evidence="3">6.3.5.4</ecNumber>
    </recommendedName>
</protein>
<dbReference type="InterPro" id="IPR001962">
    <property type="entry name" value="Asn_synthase"/>
</dbReference>
<evidence type="ECO:0000256" key="6">
    <source>
        <dbReference type="ARBA" id="ARBA00022888"/>
    </source>
</evidence>
<dbReference type="Gene3D" id="3.40.50.620">
    <property type="entry name" value="HUPs"/>
    <property type="match status" value="1"/>
</dbReference>
<evidence type="ECO:0000256" key="5">
    <source>
        <dbReference type="ARBA" id="ARBA00022840"/>
    </source>
</evidence>
<dbReference type="AlphaFoldDB" id="A0A1E5FZF5"/>
<comment type="pathway">
    <text evidence="1">Amino-acid biosynthesis; L-asparagine biosynthesis; L-asparagine from L-aspartate (L-Gln route): step 1/1.</text>
</comment>
<comment type="similarity">
    <text evidence="2">Belongs to the asparagine synthetase family.</text>
</comment>
<evidence type="ECO:0000256" key="10">
    <source>
        <dbReference type="PIRSR" id="PIRSR001589-2"/>
    </source>
</evidence>
<dbReference type="InterPro" id="IPR051786">
    <property type="entry name" value="ASN_synthetase/amidase"/>
</dbReference>
<dbReference type="GO" id="GO:0004066">
    <property type="term" value="F:asparagine synthase (glutamine-hydrolyzing) activity"/>
    <property type="evidence" value="ECO:0007669"/>
    <property type="project" value="UniProtKB-EC"/>
</dbReference>
<feature type="site" description="Important for beta-aspartyl-AMP intermediate formation" evidence="11">
    <location>
        <position position="380"/>
    </location>
</feature>
<evidence type="ECO:0000256" key="1">
    <source>
        <dbReference type="ARBA" id="ARBA00005187"/>
    </source>
</evidence>
<dbReference type="GO" id="GO:0005829">
    <property type="term" value="C:cytosol"/>
    <property type="evidence" value="ECO:0007669"/>
    <property type="project" value="TreeGrafter"/>
</dbReference>
<sequence>MCGIAGWIHYQMNLADNIDVVINAMGETLIPRGPDAKGSWVSAHAAFAHRRLVVVDPVGGVQPMVKEHQGETFVLIYNGELYNTEDLRNILENCGHIFKGHSDTEVLLTAYIQWGERCVEYFNGIFAFAIWRERKQTVFLARDRLGVKPLFYSLKGNSLVFASELKSLLSHPDVEPIVDRSGLAEIIAIGPARTPGHGVFKNVYELKPGHLMQFSREGVRTQQYWALESKKHTHSFEETVIRVKTIFEDAVRRQLVSDVPLCTLLSGGLDSSAITAYAHRASVTNGMGPLHTFSVDYEDNDKHFKPNEFQPNSDEHFIKRVNEYLGSKSHYIRIKNDNLVESLQKAALARDLPGMADIDGSLMLFSHEIKKHATVALSGECADEVFGGYPWFKNLDDRPLEMFPWTRNLSERMTVFSQEITDIIKPESYIKQRFHEAMEEVPRLEGEQGHDERIREMFYINLTRWMPTLLDRKDRMSMAEGLEIRVPFCDHRLVEYLWNVPWEMKYYNQIEKGLLRKALEGVLPDDVLYRKKSPYPKTHDPAYLAAMKEWVTEIINTPNSPTHQIINCKNIRLLLNSVSPSSNMPWFGQLMNMPQFLAYIGQLDTWMRKYKVQLQL</sequence>
<feature type="binding site" evidence="10">
    <location>
        <position position="295"/>
    </location>
    <ligand>
        <name>ATP</name>
        <dbReference type="ChEBI" id="CHEBI:30616"/>
    </ligand>
</feature>
<dbReference type="InterPro" id="IPR017932">
    <property type="entry name" value="GATase_2_dom"/>
</dbReference>
<dbReference type="PANTHER" id="PTHR43284">
    <property type="entry name" value="ASPARAGINE SYNTHETASE (GLUTAMINE-HYDROLYZING)"/>
    <property type="match status" value="1"/>
</dbReference>
<keyword evidence="4 10" id="KW-0547">Nucleotide-binding</keyword>
<dbReference type="SUPFAM" id="SSF52402">
    <property type="entry name" value="Adenine nucleotide alpha hydrolases-like"/>
    <property type="match status" value="1"/>
</dbReference>
<organism evidence="13 14">
    <name type="scientific">Desulfuribacillus alkaliarsenatis</name>
    <dbReference type="NCBI Taxonomy" id="766136"/>
    <lineage>
        <taxon>Bacteria</taxon>
        <taxon>Bacillati</taxon>
        <taxon>Bacillota</taxon>
        <taxon>Desulfuribacillia</taxon>
        <taxon>Desulfuribacillales</taxon>
        <taxon>Desulfuribacillaceae</taxon>
        <taxon>Desulfuribacillus</taxon>
    </lineage>
</organism>
<dbReference type="EC" id="6.3.5.4" evidence="3"/>
<dbReference type="Proteomes" id="UP000094296">
    <property type="component" value="Unassembled WGS sequence"/>
</dbReference>
<keyword evidence="5 10" id="KW-0067">ATP-binding</keyword>
<evidence type="ECO:0000259" key="12">
    <source>
        <dbReference type="PROSITE" id="PS51278"/>
    </source>
</evidence>
<dbReference type="GO" id="GO:0006529">
    <property type="term" value="P:asparagine biosynthetic process"/>
    <property type="evidence" value="ECO:0007669"/>
    <property type="project" value="UniProtKB-KW"/>
</dbReference>
<evidence type="ECO:0000313" key="13">
    <source>
        <dbReference type="EMBL" id="OEF95943.1"/>
    </source>
</evidence>
<comment type="catalytic activity">
    <reaction evidence="8">
        <text>L-aspartate + L-glutamine + ATP + H2O = L-asparagine + L-glutamate + AMP + diphosphate + H(+)</text>
        <dbReference type="Rhea" id="RHEA:12228"/>
        <dbReference type="ChEBI" id="CHEBI:15377"/>
        <dbReference type="ChEBI" id="CHEBI:15378"/>
        <dbReference type="ChEBI" id="CHEBI:29985"/>
        <dbReference type="ChEBI" id="CHEBI:29991"/>
        <dbReference type="ChEBI" id="CHEBI:30616"/>
        <dbReference type="ChEBI" id="CHEBI:33019"/>
        <dbReference type="ChEBI" id="CHEBI:58048"/>
        <dbReference type="ChEBI" id="CHEBI:58359"/>
        <dbReference type="ChEBI" id="CHEBI:456215"/>
        <dbReference type="EC" id="6.3.5.4"/>
    </reaction>
</comment>
<gene>
    <name evidence="13" type="ORF">BHF68_11170</name>
</gene>
<dbReference type="CDD" id="cd01991">
    <property type="entry name" value="Asn_synthase_B_C"/>
    <property type="match status" value="1"/>
</dbReference>
<proteinExistence type="inferred from homology"/>